<dbReference type="GO" id="GO:0039502">
    <property type="term" value="P:symbiont-mediated suppression of host type I interferon-mediated signaling pathway"/>
    <property type="evidence" value="ECO:0007669"/>
    <property type="project" value="UniProtKB-UniRule"/>
</dbReference>
<feature type="zinc finger region" evidence="16">
    <location>
        <begin position="100"/>
        <end position="136"/>
    </location>
</feature>
<feature type="zinc finger region" evidence="16">
    <location>
        <begin position="27"/>
        <end position="63"/>
    </location>
</feature>
<keyword evidence="6 16" id="KW-0479">Metal-binding</keyword>
<keyword evidence="9 16" id="KW-0805">Transcription regulation</keyword>
<dbReference type="Pfam" id="PF00518">
    <property type="entry name" value="E6"/>
    <property type="match status" value="1"/>
</dbReference>
<keyword evidence="3 16" id="KW-1048">Host nucleus</keyword>
<organism evidence="18">
    <name type="scientific">Human papillomavirus</name>
    <dbReference type="NCBI Taxonomy" id="10566"/>
    <lineage>
        <taxon>Viruses</taxon>
        <taxon>Monodnaviria</taxon>
        <taxon>Shotokuvirae</taxon>
        <taxon>Cossaviricota</taxon>
        <taxon>Papovaviricetes</taxon>
        <taxon>Zurhausenvirales</taxon>
        <taxon>Papillomaviridae</taxon>
    </lineage>
</organism>
<dbReference type="InterPro" id="IPR001334">
    <property type="entry name" value="E6"/>
</dbReference>
<evidence type="ECO:0000256" key="7">
    <source>
        <dbReference type="ARBA" id="ARBA00022771"/>
    </source>
</evidence>
<dbReference type="GO" id="GO:0006355">
    <property type="term" value="P:regulation of DNA-templated transcription"/>
    <property type="evidence" value="ECO:0007669"/>
    <property type="project" value="UniProtKB-UniRule"/>
</dbReference>
<keyword evidence="13 16" id="KW-1035">Host cytoplasm</keyword>
<keyword evidence="8 16" id="KW-0862">Zinc</keyword>
<evidence type="ECO:0000256" key="13">
    <source>
        <dbReference type="ARBA" id="ARBA00023200"/>
    </source>
</evidence>
<protein>
    <recommendedName>
        <fullName evidence="16 17">Protein E6</fullName>
    </recommendedName>
</protein>
<keyword evidence="12 16" id="KW-0804">Transcription</keyword>
<comment type="function">
    <text evidence="16">Plays a major role in the induction and maintenance of cellular transformation. E6 associates with host UBE3A/E6-AP ubiquitin-protein ligase and modulates its activity. Protects host keratinocytes from apoptosis by mediating the degradation of host BAK1. May also inhibit host immune response.</text>
</comment>
<keyword evidence="10 16" id="KW-0238">DNA-binding</keyword>
<name>A0A385PLB5_9PAPI</name>
<evidence type="ECO:0000256" key="5">
    <source>
        <dbReference type="ARBA" id="ARBA00022632"/>
    </source>
</evidence>
<sequence>MASLPPTRLNEYCRLHNINFFDLRLLCVFCKFVCSPEDLAAFFTKNLSLVYKCNIAYACCLKCLKLTANYERERYSQCIVKSSVIDAVAGKCLEDLIVRCLYCYALLDVLEKKECLNRDEDIHLVRGHWRSSCRNCFSVQYEG</sequence>
<evidence type="ECO:0000256" key="11">
    <source>
        <dbReference type="ARBA" id="ARBA00023159"/>
    </source>
</evidence>
<evidence type="ECO:0000256" key="14">
    <source>
        <dbReference type="ARBA" id="ARBA00023280"/>
    </source>
</evidence>
<dbReference type="GO" id="GO:0030430">
    <property type="term" value="C:host cell cytoplasm"/>
    <property type="evidence" value="ECO:0007669"/>
    <property type="project" value="UniProtKB-SubCell"/>
</dbReference>
<evidence type="ECO:0000256" key="10">
    <source>
        <dbReference type="ARBA" id="ARBA00023125"/>
    </source>
</evidence>
<dbReference type="HAMAP" id="MF_04006">
    <property type="entry name" value="HPV_E6"/>
    <property type="match status" value="1"/>
</dbReference>
<dbReference type="GO" id="GO:0052150">
    <property type="term" value="P:symbiont-mediated perturbation of host apoptosis"/>
    <property type="evidence" value="ECO:0007669"/>
    <property type="project" value="UniProtKB-KW"/>
</dbReference>
<dbReference type="GO" id="GO:0039648">
    <property type="term" value="P:symbiont-mediated perturbation of host ubiquitin-like protein modification"/>
    <property type="evidence" value="ECO:0007669"/>
    <property type="project" value="UniProtKB-UniRule"/>
</dbReference>
<dbReference type="GO" id="GO:0052170">
    <property type="term" value="P:symbiont-mediated suppression of host innate immune response"/>
    <property type="evidence" value="ECO:0007669"/>
    <property type="project" value="UniProtKB-KW"/>
</dbReference>
<dbReference type="InterPro" id="IPR038575">
    <property type="entry name" value="E6_sf"/>
</dbReference>
<dbReference type="GO" id="GO:0008270">
    <property type="term" value="F:zinc ion binding"/>
    <property type="evidence" value="ECO:0007669"/>
    <property type="project" value="UniProtKB-KW"/>
</dbReference>
<evidence type="ECO:0000256" key="6">
    <source>
        <dbReference type="ARBA" id="ARBA00022723"/>
    </source>
</evidence>
<keyword evidence="14 16" id="KW-0899">Viral immunoevasion</keyword>
<comment type="similarity">
    <text evidence="1 16 17">Belongs to the papillomaviridae E6 protein family.</text>
</comment>
<gene>
    <name evidence="16" type="primary">E6</name>
</gene>
<dbReference type="SUPFAM" id="SSF161229">
    <property type="entry name" value="E6 C-terminal domain-like"/>
    <property type="match status" value="2"/>
</dbReference>
<comment type="subunit">
    <text evidence="16">Forms homodimers. Interacts with ubiquitin-protein ligase UBE3A/E6-AP; this interaction stimulates UBE3A ubiquitin activity. Interacts with host BAK1.</text>
</comment>
<keyword evidence="4 16" id="KW-0945">Host-virus interaction</keyword>
<reference evidence="18" key="1">
    <citation type="journal article" date="2018" name="Nat. Med.">
        <title>Expanded skin virome in DOCK8-deficient patients.</title>
        <authorList>
            <consortium name="NISC Comparative Sequencing Program"/>
            <person name="Tirosh O."/>
            <person name="Conlan S."/>
            <person name="Deming C."/>
            <person name="Lee-Lin S.Q."/>
            <person name="Huang X."/>
            <person name="Su H.C."/>
            <person name="Freeman A.F."/>
            <person name="Segre J.A."/>
            <person name="Kong H.H."/>
        </authorList>
    </citation>
    <scope>NUCLEOTIDE SEQUENCE</scope>
    <source>
        <strain evidence="18">HPV-mSK_142</strain>
    </source>
</reference>
<dbReference type="Gene3D" id="3.30.240.40">
    <property type="entry name" value="E6 early regulatory protein"/>
    <property type="match status" value="2"/>
</dbReference>
<comment type="caution">
    <text evidence="16">Lacks conserved residue(s) required for the propagation of feature annotation.</text>
</comment>
<evidence type="ECO:0000313" key="18">
    <source>
        <dbReference type="EMBL" id="AYA94859.1"/>
    </source>
</evidence>
<evidence type="ECO:0000256" key="16">
    <source>
        <dbReference type="HAMAP-Rule" id="MF_04006"/>
    </source>
</evidence>
<evidence type="ECO:0000256" key="3">
    <source>
        <dbReference type="ARBA" id="ARBA00022562"/>
    </source>
</evidence>
<keyword evidence="15 16" id="KW-1119">Modulation of host cell apoptosis by virus</keyword>
<dbReference type="GO" id="GO:0003677">
    <property type="term" value="F:DNA binding"/>
    <property type="evidence" value="ECO:0007669"/>
    <property type="project" value="UniProtKB-UniRule"/>
</dbReference>
<dbReference type="EMBL" id="MH777284">
    <property type="protein sequence ID" value="AYA94859.1"/>
    <property type="molecule type" value="Genomic_DNA"/>
</dbReference>
<dbReference type="GO" id="GO:0042025">
    <property type="term" value="C:host cell nucleus"/>
    <property type="evidence" value="ECO:0007669"/>
    <property type="project" value="UniProtKB-SubCell"/>
</dbReference>
<keyword evidence="7 16" id="KW-0863">Zinc-finger</keyword>
<evidence type="ECO:0000256" key="2">
    <source>
        <dbReference type="ARBA" id="ARBA00022518"/>
    </source>
</evidence>
<keyword evidence="2 16" id="KW-0244">Early protein</keyword>
<evidence type="ECO:0000256" key="1">
    <source>
        <dbReference type="ARBA" id="ARBA00006346"/>
    </source>
</evidence>
<comment type="subcellular location">
    <subcellularLocation>
        <location evidence="16 17">Host cytoplasm</location>
    </subcellularLocation>
    <subcellularLocation>
        <location evidence="16 17">Host nucleus</location>
    </subcellularLocation>
</comment>
<evidence type="ECO:0000256" key="12">
    <source>
        <dbReference type="ARBA" id="ARBA00023163"/>
    </source>
</evidence>
<evidence type="ECO:0000256" key="15">
    <source>
        <dbReference type="ARBA" id="ARBA00023323"/>
    </source>
</evidence>
<proteinExistence type="inferred from homology"/>
<evidence type="ECO:0000256" key="9">
    <source>
        <dbReference type="ARBA" id="ARBA00023015"/>
    </source>
</evidence>
<accession>A0A385PLB5</accession>
<evidence type="ECO:0000256" key="17">
    <source>
        <dbReference type="RuleBase" id="RU363123"/>
    </source>
</evidence>
<keyword evidence="11 16" id="KW-0010">Activator</keyword>
<evidence type="ECO:0000256" key="4">
    <source>
        <dbReference type="ARBA" id="ARBA00022581"/>
    </source>
</evidence>
<keyword evidence="5 16" id="KW-1090">Inhibition of host innate immune response by virus</keyword>
<dbReference type="GO" id="GO:0006351">
    <property type="term" value="P:DNA-templated transcription"/>
    <property type="evidence" value="ECO:0007669"/>
    <property type="project" value="UniProtKB-UniRule"/>
</dbReference>
<evidence type="ECO:0000256" key="8">
    <source>
        <dbReference type="ARBA" id="ARBA00022833"/>
    </source>
</evidence>